<dbReference type="OrthoDB" id="1433768at2759"/>
<dbReference type="PANTHER" id="PTHR46033:SF8">
    <property type="entry name" value="PROTEIN MAINTENANCE OF MERISTEMS-LIKE"/>
    <property type="match status" value="1"/>
</dbReference>
<proteinExistence type="predicted"/>
<dbReference type="OMA" id="PLAWRWI"/>
<evidence type="ECO:0000259" key="1">
    <source>
        <dbReference type="Pfam" id="PF10536"/>
    </source>
</evidence>
<feature type="domain" description="Aminotransferase-like plant mobile" evidence="1">
    <location>
        <begin position="22"/>
        <end position="87"/>
    </location>
</feature>
<protein>
    <submittedName>
        <fullName evidence="2">Serine/threonine-protein phosphatase 7 long form homolog</fullName>
    </submittedName>
</protein>
<evidence type="ECO:0000313" key="2">
    <source>
        <dbReference type="RefSeq" id="XP_016462581.1"/>
    </source>
</evidence>
<dbReference type="GO" id="GO:0010073">
    <property type="term" value="P:meristem maintenance"/>
    <property type="evidence" value="ECO:0007669"/>
    <property type="project" value="InterPro"/>
</dbReference>
<dbReference type="KEGG" id="nta:107785728"/>
<dbReference type="AlphaFoldDB" id="A0A1S3ZE66"/>
<dbReference type="RefSeq" id="XP_016462581.1">
    <property type="nucleotide sequence ID" value="XM_016607095.1"/>
</dbReference>
<dbReference type="PANTHER" id="PTHR46033">
    <property type="entry name" value="PROTEIN MAIN-LIKE 2"/>
    <property type="match status" value="1"/>
</dbReference>
<name>A0A1S3ZE66_TOBAC</name>
<sequence length="218" mass="25390">MREFIRAHPLHPRIVRHLQDTGFYRIIEIGRLQFDWVLIMTMIEWRRPETHTFYLPIGEATIMLEDVEVLFGLPVDGLPVAYWHALRDYMGLYYLHMLQRLTRFQPAEETALSGASRLQLTPVRQHLEAMDAEITDDSPPERLDDLPGYSWGADVLGYMYRQMCQASMGTQRDVAGFLPLLQFQPPLPPIAPDAPPPPFLPLAWRWIDRRGYGREFEA</sequence>
<dbReference type="PaxDb" id="4097-A0A1S3ZE66"/>
<organism evidence="2">
    <name type="scientific">Nicotiana tabacum</name>
    <name type="common">Common tobacco</name>
    <dbReference type="NCBI Taxonomy" id="4097"/>
    <lineage>
        <taxon>Eukaryota</taxon>
        <taxon>Viridiplantae</taxon>
        <taxon>Streptophyta</taxon>
        <taxon>Embryophyta</taxon>
        <taxon>Tracheophyta</taxon>
        <taxon>Spermatophyta</taxon>
        <taxon>Magnoliopsida</taxon>
        <taxon>eudicotyledons</taxon>
        <taxon>Gunneridae</taxon>
        <taxon>Pentapetalae</taxon>
        <taxon>asterids</taxon>
        <taxon>lamiids</taxon>
        <taxon>Solanales</taxon>
        <taxon>Solanaceae</taxon>
        <taxon>Nicotianoideae</taxon>
        <taxon>Nicotianeae</taxon>
        <taxon>Nicotiana</taxon>
    </lineage>
</organism>
<accession>A0A1S3ZE66</accession>
<dbReference type="Pfam" id="PF10536">
    <property type="entry name" value="PMD"/>
    <property type="match status" value="1"/>
</dbReference>
<gene>
    <name evidence="2" type="primary">LOC107785728</name>
</gene>
<dbReference type="InterPro" id="IPR019557">
    <property type="entry name" value="AminoTfrase-like_pln_mobile"/>
</dbReference>
<dbReference type="InterPro" id="IPR044824">
    <property type="entry name" value="MAIN-like"/>
</dbReference>
<reference evidence="2" key="1">
    <citation type="submission" date="2025-08" db="UniProtKB">
        <authorList>
            <consortium name="RefSeq"/>
        </authorList>
    </citation>
    <scope>IDENTIFICATION</scope>
</reference>